<protein>
    <submittedName>
        <fullName evidence="1">Uncharacterized protein</fullName>
    </submittedName>
</protein>
<proteinExistence type="predicted"/>
<sequence length="344" mass="36872">MNSKYGINPRGAQEHRIEARRGARQMTWVRRGLATAATLLLVGAAAGCASGGSQGNGGGLMGLDSQSAQAIWADWTPVARGDQGLLPDAFVDEVVAFDYWQIDAAEFEEDAWSGAASVLDYLRREASDGSGLNAKQRATATLLLQALDGGAGEANAIGARRMDVTFVVSLDPDRAEEGMIVRFYAPLTDKGATPGLAIYMGRVEGESGGFERALVWARPGFEQAEAFTVALNQAPASADADGWSARQYDGIVAPRDSANGEMTQGDSLEEVAGLAEAIFKSQFWTPFSGSNYVEAKSVADQERALPDDIKPALGLTLRERQIEEIYRDTVFIPRDDIDLPAEFL</sequence>
<organism evidence="1 2">
    <name type="scientific">Bradymonas sediminis</name>
    <dbReference type="NCBI Taxonomy" id="1548548"/>
    <lineage>
        <taxon>Bacteria</taxon>
        <taxon>Deltaproteobacteria</taxon>
        <taxon>Bradymonadales</taxon>
        <taxon>Bradymonadaceae</taxon>
        <taxon>Bradymonas</taxon>
    </lineage>
</organism>
<name>A0A2Z4FLP7_9DELT</name>
<dbReference type="Proteomes" id="UP000249799">
    <property type="component" value="Chromosome"/>
</dbReference>
<dbReference type="RefSeq" id="WP_111334907.1">
    <property type="nucleotide sequence ID" value="NZ_CP030032.1"/>
</dbReference>
<evidence type="ECO:0000313" key="1">
    <source>
        <dbReference type="EMBL" id="AWV89893.1"/>
    </source>
</evidence>
<accession>A0A2Z4FLP7</accession>
<keyword evidence="2" id="KW-1185">Reference proteome</keyword>
<dbReference type="KEGG" id="bsed:DN745_11305"/>
<dbReference type="AlphaFoldDB" id="A0A2Z4FLP7"/>
<reference evidence="1 2" key="1">
    <citation type="submission" date="2018-06" db="EMBL/GenBank/DDBJ databases">
        <title>Lujinxingia sediminis gen. nov. sp. nov., a new facultative anaerobic member of the class Deltaproteobacteria, and proposal of Lujinxingaceae fam. nov.</title>
        <authorList>
            <person name="Guo L.-Y."/>
            <person name="Li C.-M."/>
            <person name="Wang S."/>
            <person name="Du Z.-J."/>
        </authorList>
    </citation>
    <scope>NUCLEOTIDE SEQUENCE [LARGE SCALE GENOMIC DNA]</scope>
    <source>
        <strain evidence="1 2">FA350</strain>
    </source>
</reference>
<gene>
    <name evidence="1" type="ORF">DN745_11305</name>
</gene>
<evidence type="ECO:0000313" key="2">
    <source>
        <dbReference type="Proteomes" id="UP000249799"/>
    </source>
</evidence>
<dbReference type="EMBL" id="CP030032">
    <property type="protein sequence ID" value="AWV89893.1"/>
    <property type="molecule type" value="Genomic_DNA"/>
</dbReference>
<dbReference type="OrthoDB" id="9980242at2"/>